<evidence type="ECO:0000313" key="2">
    <source>
        <dbReference type="Proteomes" id="UP000248856"/>
    </source>
</evidence>
<dbReference type="Proteomes" id="UP000248856">
    <property type="component" value="Unassembled WGS sequence"/>
</dbReference>
<dbReference type="EMBL" id="QLTA01000103">
    <property type="protein sequence ID" value="RAR71260.1"/>
    <property type="molecule type" value="Genomic_DNA"/>
</dbReference>
<accession>A0A328YCH6</accession>
<evidence type="ECO:0000313" key="1">
    <source>
        <dbReference type="EMBL" id="RAR71260.1"/>
    </source>
</evidence>
<protein>
    <submittedName>
        <fullName evidence="1">Uncharacterized protein</fullName>
    </submittedName>
</protein>
<comment type="caution">
    <text evidence="1">The sequence shown here is derived from an EMBL/GenBank/DDBJ whole genome shotgun (WGS) entry which is preliminary data.</text>
</comment>
<dbReference type="AlphaFoldDB" id="A0A328YCH6"/>
<name>A0A328YCH6_9BURK</name>
<gene>
    <name evidence="1" type="ORF">AX018_11033</name>
</gene>
<sequence length="201" mass="22053">MTTITETLCAIELRADRAVVQELRLMTQEILAMRSQLTLEDRAHADALLLKLGHLESCQRVDTAAPPAMAVHGFPELPLVAPNLQPCCYLVHFYGPELGDIERVDLTESLFAAAQLVRQQLSERPHSVWQVAFDASDGALAFVAHNDRRLASILPCQPRSLDVESPVAEACEAWIAGDISALRRLFVAPAQARSRPQPLAA</sequence>
<organism evidence="1 2">
    <name type="scientific">Paracidovorax anthurii</name>
    <dbReference type="NCBI Taxonomy" id="78229"/>
    <lineage>
        <taxon>Bacteria</taxon>
        <taxon>Pseudomonadati</taxon>
        <taxon>Pseudomonadota</taxon>
        <taxon>Betaproteobacteria</taxon>
        <taxon>Burkholderiales</taxon>
        <taxon>Comamonadaceae</taxon>
        <taxon>Paracidovorax</taxon>
    </lineage>
</organism>
<keyword evidence="2" id="KW-1185">Reference proteome</keyword>
<proteinExistence type="predicted"/>
<dbReference type="OrthoDB" id="8903119at2"/>
<dbReference type="RefSeq" id="WP_111882786.1">
    <property type="nucleotide sequence ID" value="NZ_CBCSGC010000222.1"/>
</dbReference>
<reference evidence="1 2" key="1">
    <citation type="submission" date="2018-06" db="EMBL/GenBank/DDBJ databases">
        <title>Genomic Encyclopedia of Archaeal and Bacterial Type Strains, Phase II (KMG-II): from individual species to whole genera.</title>
        <authorList>
            <person name="Goeker M."/>
        </authorList>
    </citation>
    <scope>NUCLEOTIDE SEQUENCE [LARGE SCALE GENOMIC DNA]</scope>
    <source>
        <strain evidence="1 2">CFPB 3232</strain>
    </source>
</reference>